<dbReference type="GO" id="GO:0016787">
    <property type="term" value="F:hydrolase activity"/>
    <property type="evidence" value="ECO:0007669"/>
    <property type="project" value="UniProtKB-KW"/>
</dbReference>
<dbReference type="Pfam" id="PF18073">
    <property type="entry name" value="Zn_ribbon_LapB"/>
    <property type="match status" value="1"/>
</dbReference>
<evidence type="ECO:0000256" key="10">
    <source>
        <dbReference type="ARBA" id="ARBA00023204"/>
    </source>
</evidence>
<dbReference type="InterPro" id="IPR004504">
    <property type="entry name" value="DNA_repair_RadA"/>
</dbReference>
<dbReference type="SMART" id="SM00382">
    <property type="entry name" value="AAA"/>
    <property type="match status" value="1"/>
</dbReference>
<evidence type="ECO:0000256" key="2">
    <source>
        <dbReference type="ARBA" id="ARBA00022741"/>
    </source>
</evidence>
<proteinExistence type="inferred from homology"/>
<evidence type="ECO:0000256" key="6">
    <source>
        <dbReference type="ARBA" id="ARBA00022833"/>
    </source>
</evidence>
<evidence type="ECO:0000256" key="1">
    <source>
        <dbReference type="ARBA" id="ARBA00022723"/>
    </source>
</evidence>
<evidence type="ECO:0000256" key="9">
    <source>
        <dbReference type="ARBA" id="ARBA00023125"/>
    </source>
</evidence>
<dbReference type="Pfam" id="PF13541">
    <property type="entry name" value="ChlI"/>
    <property type="match status" value="1"/>
</dbReference>
<dbReference type="EMBL" id="BMMF01000001">
    <property type="protein sequence ID" value="GGK17671.1"/>
    <property type="molecule type" value="Genomic_DNA"/>
</dbReference>
<evidence type="ECO:0000256" key="11">
    <source>
        <dbReference type="HAMAP-Rule" id="MF_01498"/>
    </source>
</evidence>
<dbReference type="SUPFAM" id="SSF52540">
    <property type="entry name" value="P-loop containing nucleoside triphosphate hydrolases"/>
    <property type="match status" value="1"/>
</dbReference>
<dbReference type="PANTHER" id="PTHR32472">
    <property type="entry name" value="DNA REPAIR PROTEIN RADA"/>
    <property type="match status" value="1"/>
</dbReference>
<keyword evidence="5" id="KW-0378">Hydrolase</keyword>
<keyword evidence="8 11" id="KW-0346">Stress response</keyword>
<dbReference type="GO" id="GO:0000725">
    <property type="term" value="P:recombinational repair"/>
    <property type="evidence" value="ECO:0007669"/>
    <property type="project" value="UniProtKB-UniRule"/>
</dbReference>
<organism evidence="15 16">
    <name type="scientific">Salinarimonas ramus</name>
    <dbReference type="NCBI Taxonomy" id="690164"/>
    <lineage>
        <taxon>Bacteria</taxon>
        <taxon>Pseudomonadati</taxon>
        <taxon>Pseudomonadota</taxon>
        <taxon>Alphaproteobacteria</taxon>
        <taxon>Hyphomicrobiales</taxon>
        <taxon>Salinarimonadaceae</taxon>
        <taxon>Salinarimonas</taxon>
    </lineage>
</organism>
<protein>
    <recommendedName>
        <fullName evidence="11 12">DNA repair protein RadA</fullName>
    </recommendedName>
</protein>
<dbReference type="InterPro" id="IPR020588">
    <property type="entry name" value="RecA_ATP-bd"/>
</dbReference>
<dbReference type="RefSeq" id="WP_188908248.1">
    <property type="nucleotide sequence ID" value="NZ_BMMF01000001.1"/>
</dbReference>
<dbReference type="Gene3D" id="3.30.230.10">
    <property type="match status" value="1"/>
</dbReference>
<sequence length="470" mass="48569">MAKRNAVFICQNCGAVYNRWKGKCEACGEWNSVVEETSDATPMAGPAATRLSRKGRVFPMEGLAGSSKEPPRTPAQIGELDRVTGGGFVKGSVILIGGDPGIGKSTLLMQASAALAKAGERVAYISGEEAVGQVRLRAERLGLADAPVELAAQTNVEDIVATLSQGRTPALAVIDSIQTMWTEAVDSAPGTVTQVRASAQALIRFAKTTGTAVILVGHVTKDGQIAGPRVVEHMVDAVISFEGDNAHHFRIMRAVKNRFGPTDEIGVFEMTGKGLAEVGNPSALFLEGRDVAAPGTAVFAGMEGTRPLLVEVQALVAPSSLGTPRRAVVGWDPARLSMVVAVLEAHAGLKLGMHDIYLNIAGGLKITEPAADLAAAAALVSSLSGAPLPADAVFFGEIGLSGAVRPVSQAPTRMKEAAKLGFSSAVTPVGRGERGDASGLDAREIPHIGDLVGQVAARGGRGRRAAVERG</sequence>
<dbReference type="HAMAP" id="MF_01498">
    <property type="entry name" value="RadA_bact"/>
    <property type="match status" value="1"/>
</dbReference>
<comment type="caution">
    <text evidence="15">The sequence shown here is derived from an EMBL/GenBank/DDBJ whole genome shotgun (WGS) entry which is preliminary data.</text>
</comment>
<evidence type="ECO:0000256" key="8">
    <source>
        <dbReference type="ARBA" id="ARBA00023016"/>
    </source>
</evidence>
<dbReference type="FunFam" id="3.40.50.300:FF:000050">
    <property type="entry name" value="DNA repair protein RadA"/>
    <property type="match status" value="1"/>
</dbReference>
<evidence type="ECO:0000256" key="13">
    <source>
        <dbReference type="RuleBase" id="RU003555"/>
    </source>
</evidence>
<dbReference type="InterPro" id="IPR014721">
    <property type="entry name" value="Ribsml_uS5_D2-typ_fold_subgr"/>
</dbReference>
<feature type="domain" description="RecA family profile 1" evidence="14">
    <location>
        <begin position="69"/>
        <end position="219"/>
    </location>
</feature>
<keyword evidence="10 11" id="KW-0234">DNA repair</keyword>
<dbReference type="GO" id="GO:0140664">
    <property type="term" value="F:ATP-dependent DNA damage sensor activity"/>
    <property type="evidence" value="ECO:0007669"/>
    <property type="project" value="InterPro"/>
</dbReference>
<comment type="similarity">
    <text evidence="11 13">Belongs to the RecA family. RadA subfamily.</text>
</comment>
<dbReference type="InterPro" id="IPR027417">
    <property type="entry name" value="P-loop_NTPase"/>
</dbReference>
<dbReference type="GO" id="GO:0005829">
    <property type="term" value="C:cytosol"/>
    <property type="evidence" value="ECO:0007669"/>
    <property type="project" value="TreeGrafter"/>
</dbReference>
<dbReference type="Proteomes" id="UP000600449">
    <property type="component" value="Unassembled WGS sequence"/>
</dbReference>
<feature type="region of interest" description="Lon-protease-like" evidence="11">
    <location>
        <begin position="355"/>
        <end position="470"/>
    </location>
</feature>
<dbReference type="InterPro" id="IPR003593">
    <property type="entry name" value="AAA+_ATPase"/>
</dbReference>
<evidence type="ECO:0000259" key="14">
    <source>
        <dbReference type="PROSITE" id="PS50162"/>
    </source>
</evidence>
<keyword evidence="4 13" id="KW-0863">Zinc-finger</keyword>
<evidence type="ECO:0000313" key="16">
    <source>
        <dbReference type="Proteomes" id="UP000600449"/>
    </source>
</evidence>
<dbReference type="AlphaFoldDB" id="A0A917V1A0"/>
<dbReference type="PRINTS" id="PR01874">
    <property type="entry name" value="DNAREPAIRADA"/>
</dbReference>
<dbReference type="InterPro" id="IPR041166">
    <property type="entry name" value="Rubredoxin_2"/>
</dbReference>
<dbReference type="GO" id="GO:0005524">
    <property type="term" value="F:ATP binding"/>
    <property type="evidence" value="ECO:0007669"/>
    <property type="project" value="UniProtKB-UniRule"/>
</dbReference>
<dbReference type="Gene3D" id="3.40.50.300">
    <property type="entry name" value="P-loop containing nucleotide triphosphate hydrolases"/>
    <property type="match status" value="1"/>
</dbReference>
<dbReference type="CDD" id="cd01121">
    <property type="entry name" value="RadA_SMS_N"/>
    <property type="match status" value="1"/>
</dbReference>
<dbReference type="GO" id="GO:0003684">
    <property type="term" value="F:damaged DNA binding"/>
    <property type="evidence" value="ECO:0007669"/>
    <property type="project" value="InterPro"/>
</dbReference>
<keyword evidence="16" id="KW-1185">Reference proteome</keyword>
<dbReference type="GO" id="GO:0008270">
    <property type="term" value="F:zinc ion binding"/>
    <property type="evidence" value="ECO:0007669"/>
    <property type="project" value="UniProtKB-KW"/>
</dbReference>
<keyword evidence="9 11" id="KW-0238">DNA-binding</keyword>
<dbReference type="Pfam" id="PF13481">
    <property type="entry name" value="AAA_25"/>
    <property type="match status" value="1"/>
</dbReference>
<evidence type="ECO:0000256" key="5">
    <source>
        <dbReference type="ARBA" id="ARBA00022801"/>
    </source>
</evidence>
<comment type="function">
    <text evidence="11">Plays a role in repairing double-strand DNA breaks, probably involving stabilizing or processing branched DNA or blocked replication forks.</text>
</comment>
<evidence type="ECO:0000256" key="4">
    <source>
        <dbReference type="ARBA" id="ARBA00022771"/>
    </source>
</evidence>
<keyword evidence="2 11" id="KW-0547">Nucleotide-binding</keyword>
<evidence type="ECO:0000256" key="3">
    <source>
        <dbReference type="ARBA" id="ARBA00022763"/>
    </source>
</evidence>
<comment type="domain">
    <text evidence="11">The middle region has homology to RecA with ATPase motifs including the RadA KNRFG motif, while the C-terminus is homologous to Lon protease.</text>
</comment>
<keyword evidence="3 11" id="KW-0227">DNA damage</keyword>
<keyword evidence="1 11" id="KW-0479">Metal-binding</keyword>
<gene>
    <name evidence="11 15" type="primary">radA</name>
    <name evidence="15" type="ORF">GCM10011322_00470</name>
</gene>
<feature type="short sequence motif" description="RadA KNRFG motif" evidence="11">
    <location>
        <begin position="256"/>
        <end position="260"/>
    </location>
</feature>
<dbReference type="NCBIfam" id="TIGR00416">
    <property type="entry name" value="sms"/>
    <property type="match status" value="1"/>
</dbReference>
<keyword evidence="7 11" id="KW-0067">ATP-binding</keyword>
<comment type="function">
    <text evidence="13">DNA-dependent ATPase involved in processing of recombination intermediates, plays a role in repairing DNA breaks. Stimulates the branch migration of RecA-mediated strand transfer reactions, allowing the 3' invading strand to extend heteroduplex DNA faster. Binds ssDNA in the presence of ADP but not other nucleotides, has ATPase activity that is stimulated by ssDNA and various branched DNA structures, but inhibited by SSB. Does not have RecA's homology-searching function.</text>
</comment>
<evidence type="ECO:0000256" key="12">
    <source>
        <dbReference type="NCBIfam" id="TIGR00416"/>
    </source>
</evidence>
<evidence type="ECO:0000256" key="7">
    <source>
        <dbReference type="ARBA" id="ARBA00022840"/>
    </source>
</evidence>
<dbReference type="PROSITE" id="PS50162">
    <property type="entry name" value="RECA_2"/>
    <property type="match status" value="1"/>
</dbReference>
<dbReference type="PANTHER" id="PTHR32472:SF10">
    <property type="entry name" value="DNA REPAIR PROTEIN RADA-LIKE PROTEIN"/>
    <property type="match status" value="1"/>
</dbReference>
<reference evidence="15 16" key="1">
    <citation type="journal article" date="2014" name="Int. J. Syst. Evol. Microbiol.">
        <title>Complete genome sequence of Corynebacterium casei LMG S-19264T (=DSM 44701T), isolated from a smear-ripened cheese.</title>
        <authorList>
            <consortium name="US DOE Joint Genome Institute (JGI-PGF)"/>
            <person name="Walter F."/>
            <person name="Albersmeier A."/>
            <person name="Kalinowski J."/>
            <person name="Ruckert C."/>
        </authorList>
    </citation>
    <scope>NUCLEOTIDE SEQUENCE [LARGE SCALE GENOMIC DNA]</scope>
    <source>
        <strain evidence="15 16">CGMCC 1.9161</strain>
    </source>
</reference>
<accession>A0A917V1A0</accession>
<dbReference type="InterPro" id="IPR020568">
    <property type="entry name" value="Ribosomal_Su5_D2-typ_SF"/>
</dbReference>
<feature type="binding site" evidence="11">
    <location>
        <begin position="98"/>
        <end position="105"/>
    </location>
    <ligand>
        <name>ATP</name>
        <dbReference type="ChEBI" id="CHEBI:30616"/>
    </ligand>
</feature>
<keyword evidence="6 13" id="KW-0862">Zinc</keyword>
<name>A0A917V1A0_9HYPH</name>
<dbReference type="SUPFAM" id="SSF54211">
    <property type="entry name" value="Ribosomal protein S5 domain 2-like"/>
    <property type="match status" value="1"/>
</dbReference>
<evidence type="ECO:0000313" key="15">
    <source>
        <dbReference type="EMBL" id="GGK17671.1"/>
    </source>
</evidence>